<dbReference type="AlphaFoldDB" id="B9J9Q9"/>
<protein>
    <recommendedName>
        <fullName evidence="4">Copper chaperone PCu(A)C</fullName>
    </recommendedName>
</protein>
<dbReference type="eggNOG" id="COG2847">
    <property type="taxonomic scope" value="Bacteria"/>
</dbReference>
<accession>B9J9Q9</accession>
<dbReference type="STRING" id="311403.Arad_3795"/>
<name>B9J9Q9_RHIR8</name>
<dbReference type="Gene3D" id="2.60.40.1890">
    <property type="entry name" value="PCu(A)C copper chaperone"/>
    <property type="match status" value="1"/>
</dbReference>
<dbReference type="EMBL" id="CP000628">
    <property type="protein sequence ID" value="ACM27660.1"/>
    <property type="molecule type" value="Genomic_DNA"/>
</dbReference>
<dbReference type="InterPro" id="IPR007410">
    <property type="entry name" value="LpqE-like"/>
</dbReference>
<dbReference type="PANTHER" id="PTHR36302">
    <property type="entry name" value="BLR7088 PROTEIN"/>
    <property type="match status" value="1"/>
</dbReference>
<evidence type="ECO:0000313" key="2">
    <source>
        <dbReference type="EMBL" id="ACM27660.1"/>
    </source>
</evidence>
<sequence>MTASPPFSRRISIMLKLVTTLTAFGLASLLSHAALAEDFAIGDLRISDPYVRAMIPGAPVGGGYMTITNTGSTDDRLVAASSPRARMVQIHEMTMDKDVMVMRELADGLPIPAGKTVELKPGGYHVMFMKVGEGFREGQTVKATLNFEKAGPVDIEFPVGPAAGGKVSNREDMGAMTMPDAAAGGAHADQTK</sequence>
<proteinExistence type="predicted"/>
<reference evidence="2 3" key="1">
    <citation type="journal article" date="2009" name="J. Bacteriol.">
        <title>Genome sequences of three Agrobacterium biovars help elucidate the evolution of multichromosome genomes in bacteria.</title>
        <authorList>
            <person name="Slater S.C."/>
            <person name="Goldman B.S."/>
            <person name="Goodner B."/>
            <person name="Setubal J.C."/>
            <person name="Farrand S.K."/>
            <person name="Nester E.W."/>
            <person name="Burr T.J."/>
            <person name="Banta L."/>
            <person name="Dickerman A.W."/>
            <person name="Paulsen I."/>
            <person name="Otten L."/>
            <person name="Suen G."/>
            <person name="Welch R."/>
            <person name="Almeida N.F."/>
            <person name="Arnold F."/>
            <person name="Burton O.T."/>
            <person name="Du Z."/>
            <person name="Ewing A."/>
            <person name="Godsy E."/>
            <person name="Heisel S."/>
            <person name="Houmiel K.L."/>
            <person name="Jhaveri J."/>
            <person name="Lu J."/>
            <person name="Miller N.M."/>
            <person name="Norton S."/>
            <person name="Chen Q."/>
            <person name="Phoolcharoen W."/>
            <person name="Ohlin V."/>
            <person name="Ondrusek D."/>
            <person name="Pride N."/>
            <person name="Stricklin S.L."/>
            <person name="Sun J."/>
            <person name="Wheeler C."/>
            <person name="Wilson L."/>
            <person name="Zhu H."/>
            <person name="Wood D.W."/>
        </authorList>
    </citation>
    <scope>NUCLEOTIDE SEQUENCE [LARGE SCALE GENOMIC DNA]</scope>
    <source>
        <strain evidence="3">K84 / ATCC BAA-868</strain>
    </source>
</reference>
<evidence type="ECO:0000313" key="3">
    <source>
        <dbReference type="Proteomes" id="UP000001600"/>
    </source>
</evidence>
<dbReference type="HOGENOM" id="CLU_100939_2_2_5"/>
<gene>
    <name evidence="2" type="ordered locus">Arad_3795</name>
</gene>
<evidence type="ECO:0000256" key="1">
    <source>
        <dbReference type="SAM" id="SignalP"/>
    </source>
</evidence>
<dbReference type="SUPFAM" id="SSF110087">
    <property type="entry name" value="DR1885-like metal-binding protein"/>
    <property type="match status" value="1"/>
</dbReference>
<feature type="signal peptide" evidence="1">
    <location>
        <begin position="1"/>
        <end position="36"/>
    </location>
</feature>
<dbReference type="InterPro" id="IPR036182">
    <property type="entry name" value="PCuAC_sf"/>
</dbReference>
<dbReference type="InterPro" id="IPR058248">
    <property type="entry name" value="Lxx211020-like"/>
</dbReference>
<dbReference type="Proteomes" id="UP000001600">
    <property type="component" value="Chromosome 1"/>
</dbReference>
<dbReference type="KEGG" id="ara:Arad_3795"/>
<evidence type="ECO:0008006" key="4">
    <source>
        <dbReference type="Google" id="ProtNLM"/>
    </source>
</evidence>
<organism evidence="2 3">
    <name type="scientific">Rhizobium rhizogenes (strain K84 / ATCC BAA-868)</name>
    <name type="common">Agrobacterium radiobacter</name>
    <dbReference type="NCBI Taxonomy" id="311403"/>
    <lineage>
        <taxon>Bacteria</taxon>
        <taxon>Pseudomonadati</taxon>
        <taxon>Pseudomonadota</taxon>
        <taxon>Alphaproteobacteria</taxon>
        <taxon>Hyphomicrobiales</taxon>
        <taxon>Rhizobiaceae</taxon>
        <taxon>Rhizobium/Agrobacterium group</taxon>
        <taxon>Rhizobium</taxon>
    </lineage>
</organism>
<dbReference type="Pfam" id="PF04314">
    <property type="entry name" value="PCuAC"/>
    <property type="match status" value="1"/>
</dbReference>
<dbReference type="PANTHER" id="PTHR36302:SF1">
    <property type="entry name" value="COPPER CHAPERONE PCU(A)C"/>
    <property type="match status" value="1"/>
</dbReference>
<feature type="chain" id="PRO_5002884586" description="Copper chaperone PCu(A)C" evidence="1">
    <location>
        <begin position="37"/>
        <end position="192"/>
    </location>
</feature>
<keyword evidence="1" id="KW-0732">Signal</keyword>